<proteinExistence type="inferred from homology"/>
<feature type="transmembrane region" description="Helical" evidence="6">
    <location>
        <begin position="414"/>
        <end position="434"/>
    </location>
</feature>
<dbReference type="Proteomes" id="UP000515154">
    <property type="component" value="Linkage group LG28"/>
</dbReference>
<comment type="subcellular location">
    <subcellularLocation>
        <location evidence="1">Membrane</location>
        <topology evidence="1">Multi-pass membrane protein</topology>
    </subcellularLocation>
</comment>
<gene>
    <name evidence="8" type="primary">LOC115225661</name>
</gene>
<evidence type="ECO:0000256" key="4">
    <source>
        <dbReference type="ARBA" id="ARBA00022989"/>
    </source>
</evidence>
<keyword evidence="3 6" id="KW-0812">Transmembrane</keyword>
<dbReference type="RefSeq" id="XP_036370493.1">
    <property type="nucleotide sequence ID" value="XM_036514600.1"/>
</dbReference>
<dbReference type="GO" id="GO:0005310">
    <property type="term" value="F:dicarboxylic acid transmembrane transporter activity"/>
    <property type="evidence" value="ECO:0007669"/>
    <property type="project" value="UniProtKB-ARBA"/>
</dbReference>
<dbReference type="KEGG" id="osn:115225661"/>
<evidence type="ECO:0000256" key="5">
    <source>
        <dbReference type="ARBA" id="ARBA00023136"/>
    </source>
</evidence>
<evidence type="ECO:0000256" key="1">
    <source>
        <dbReference type="ARBA" id="ARBA00004141"/>
    </source>
</evidence>
<feature type="transmembrane region" description="Helical" evidence="6">
    <location>
        <begin position="270"/>
        <end position="291"/>
    </location>
</feature>
<dbReference type="PANTHER" id="PTHR10283">
    <property type="entry name" value="SOLUTE CARRIER FAMILY 13 MEMBER"/>
    <property type="match status" value="1"/>
</dbReference>
<dbReference type="AlphaFoldDB" id="A0A7E6FSB3"/>
<organism evidence="7 8">
    <name type="scientific">Octopus sinensis</name>
    <name type="common">East Asian common octopus</name>
    <dbReference type="NCBI Taxonomy" id="2607531"/>
    <lineage>
        <taxon>Eukaryota</taxon>
        <taxon>Metazoa</taxon>
        <taxon>Spiralia</taxon>
        <taxon>Lophotrochozoa</taxon>
        <taxon>Mollusca</taxon>
        <taxon>Cephalopoda</taxon>
        <taxon>Coleoidea</taxon>
        <taxon>Octopodiformes</taxon>
        <taxon>Octopoda</taxon>
        <taxon>Incirrata</taxon>
        <taxon>Octopodidae</taxon>
        <taxon>Octopus</taxon>
    </lineage>
</organism>
<feature type="transmembrane region" description="Helical" evidence="6">
    <location>
        <begin position="454"/>
        <end position="484"/>
    </location>
</feature>
<dbReference type="GO" id="GO:0005886">
    <property type="term" value="C:plasma membrane"/>
    <property type="evidence" value="ECO:0007669"/>
    <property type="project" value="TreeGrafter"/>
</dbReference>
<evidence type="ECO:0000313" key="8">
    <source>
        <dbReference type="RefSeq" id="XP_036370493.1"/>
    </source>
</evidence>
<feature type="transmembrane region" description="Helical" evidence="6">
    <location>
        <begin position="496"/>
        <end position="516"/>
    </location>
</feature>
<sequence length="587" mass="64546">MGLRLALKKLWLLRNILIVVLVPLLLSPIPTLVGSKEAKCAYCILLIAIFWISEALPIAVTALLPLVLFPMLGVAEAKSIAGNYVNNTSMLFVGGLIVAISIETWNLHKRIALHTLLIFGTEPKRLLFGLMFTTWFLSMWISNTATTSMMLPIADAILEQLKNADVNLNDPDREGEELDKLTVLEKTERSVGTDEKSSALMKESFSSRNFTKDKSYTRLCKTVSLAIAYAANTGGTASLTGTGPNLVLKGQSDMLYHAAGLPSVVTFATWMMFGLPLAFVNLIIIWVWLIIFQLHRCRLKSCVGTKVSKNDTKVRNIIEQQLKALGPISFAQVLIGFCFVLLVLLWITRDLQQAGGWRLLFKPKYVTDATPAIFVAVLLFILPSNISFFTRKGYRQDFGDWTPILNWRTAEKKLPWGIVLVLGGGFAIADVSRVSGLSAEISRQLSVLSTMKPWVMSLVLSFLVSLLTEITSNVATASILMPIMEQMAISMGMHPLYLMFPAALACSFAFMLPVATAPNTIIFSTGHLKVVDMVSAGFFINLVCVFTLTLAVHTWGELIFHFSEVPSAFLINANTTVNATTALNGGH</sequence>
<evidence type="ECO:0000313" key="7">
    <source>
        <dbReference type="Proteomes" id="UP000515154"/>
    </source>
</evidence>
<evidence type="ECO:0000256" key="3">
    <source>
        <dbReference type="ARBA" id="ARBA00022692"/>
    </source>
</evidence>
<dbReference type="CDD" id="cd01115">
    <property type="entry name" value="SLC13_permease"/>
    <property type="match status" value="1"/>
</dbReference>
<keyword evidence="5 6" id="KW-0472">Membrane</keyword>
<feature type="transmembrane region" description="Helical" evidence="6">
    <location>
        <begin position="84"/>
        <end position="105"/>
    </location>
</feature>
<name>A0A7E6FSB3_9MOLL</name>
<feature type="transmembrane region" description="Helical" evidence="6">
    <location>
        <begin position="40"/>
        <end position="64"/>
    </location>
</feature>
<feature type="transmembrane region" description="Helical" evidence="6">
    <location>
        <begin position="126"/>
        <end position="142"/>
    </location>
</feature>
<feature type="transmembrane region" description="Helical" evidence="6">
    <location>
        <begin position="369"/>
        <end position="389"/>
    </location>
</feature>
<comment type="similarity">
    <text evidence="2">Belongs to the SLC13A/DASS transporter (TC 2.A.47) family. NADC subfamily.</text>
</comment>
<evidence type="ECO:0000256" key="2">
    <source>
        <dbReference type="ARBA" id="ARBA00006772"/>
    </source>
</evidence>
<feature type="transmembrane region" description="Helical" evidence="6">
    <location>
        <begin position="324"/>
        <end position="349"/>
    </location>
</feature>
<keyword evidence="4 6" id="KW-1133">Transmembrane helix</keyword>
<dbReference type="PANTHER" id="PTHR10283:SF82">
    <property type="entry name" value="SOLUTE CARRIER FAMILY 13 MEMBER 2"/>
    <property type="match status" value="1"/>
</dbReference>
<feature type="transmembrane region" description="Helical" evidence="6">
    <location>
        <begin position="536"/>
        <end position="555"/>
    </location>
</feature>
<dbReference type="GO" id="GO:0015556">
    <property type="term" value="F:C4-dicarboxylate transmembrane transporter activity"/>
    <property type="evidence" value="ECO:0007669"/>
    <property type="project" value="UniProtKB-ARBA"/>
</dbReference>
<dbReference type="Pfam" id="PF00939">
    <property type="entry name" value="Na_sulph_symp"/>
    <property type="match status" value="1"/>
</dbReference>
<accession>A0A7E6FSB3</accession>
<dbReference type="InterPro" id="IPR001898">
    <property type="entry name" value="SLC13A/DASS"/>
</dbReference>
<keyword evidence="7" id="KW-1185">Reference proteome</keyword>
<evidence type="ECO:0000256" key="6">
    <source>
        <dbReference type="SAM" id="Phobius"/>
    </source>
</evidence>
<reference evidence="8" key="1">
    <citation type="submission" date="2025-08" db="UniProtKB">
        <authorList>
            <consortium name="RefSeq"/>
        </authorList>
    </citation>
    <scope>IDENTIFICATION</scope>
</reference>
<protein>
    <submittedName>
        <fullName evidence="8">Solute carrier family 13 member 5-like isoform X1</fullName>
    </submittedName>
</protein>
<feature type="transmembrane region" description="Helical" evidence="6">
    <location>
        <begin position="12"/>
        <end position="33"/>
    </location>
</feature>